<feature type="DNA-binding region" description="HMG box" evidence="9">
    <location>
        <begin position="316"/>
        <end position="384"/>
    </location>
</feature>
<dbReference type="GO" id="GO:1990907">
    <property type="term" value="C:beta-catenin-TCF complex"/>
    <property type="evidence" value="ECO:0007669"/>
    <property type="project" value="TreeGrafter"/>
</dbReference>
<dbReference type="PANTHER" id="PTHR10373">
    <property type="entry name" value="TRANSCRIPTION FACTOR 7 FAMILY MEMBER"/>
    <property type="match status" value="1"/>
</dbReference>
<dbReference type="SMART" id="SM00398">
    <property type="entry name" value="HMG"/>
    <property type="match status" value="1"/>
</dbReference>
<dbReference type="Pfam" id="PF00505">
    <property type="entry name" value="HMG_box"/>
    <property type="match status" value="1"/>
</dbReference>
<evidence type="ECO:0000256" key="3">
    <source>
        <dbReference type="ARBA" id="ARBA00022687"/>
    </source>
</evidence>
<dbReference type="InterPro" id="IPR024940">
    <property type="entry name" value="TCF/LEF"/>
</dbReference>
<keyword evidence="5 9" id="KW-0238">DNA-binding</keyword>
<feature type="region of interest" description="Disordered" evidence="10">
    <location>
        <begin position="392"/>
        <end position="418"/>
    </location>
</feature>
<dbReference type="PROSITE" id="PS50118">
    <property type="entry name" value="HMG_BOX_2"/>
    <property type="match status" value="1"/>
</dbReference>
<feature type="compositionally biased region" description="Pro residues" evidence="10">
    <location>
        <begin position="474"/>
        <end position="491"/>
    </location>
</feature>
<evidence type="ECO:0000313" key="12">
    <source>
        <dbReference type="EMBL" id="CAJ47350.1"/>
    </source>
</evidence>
<evidence type="ECO:0000256" key="6">
    <source>
        <dbReference type="ARBA" id="ARBA00023159"/>
    </source>
</evidence>
<evidence type="ECO:0000259" key="11">
    <source>
        <dbReference type="PROSITE" id="PS50118"/>
    </source>
</evidence>
<keyword evidence="7" id="KW-0804">Transcription</keyword>
<dbReference type="GO" id="GO:0000981">
    <property type="term" value="F:DNA-binding transcription factor activity, RNA polymerase II-specific"/>
    <property type="evidence" value="ECO:0007669"/>
    <property type="project" value="TreeGrafter"/>
</dbReference>
<dbReference type="Gene3D" id="1.10.30.10">
    <property type="entry name" value="High mobility group box domain"/>
    <property type="match status" value="1"/>
</dbReference>
<keyword evidence="3" id="KW-0879">Wnt signaling pathway</keyword>
<keyword evidence="8 9" id="KW-0539">Nucleus</keyword>
<dbReference type="Pfam" id="PF08347">
    <property type="entry name" value="CTNNB1_binding"/>
    <property type="match status" value="1"/>
</dbReference>
<feature type="compositionally biased region" description="Basic and acidic residues" evidence="10">
    <location>
        <begin position="16"/>
        <end position="32"/>
    </location>
</feature>
<comment type="subcellular location">
    <subcellularLocation>
        <location evidence="1">Nucleus</location>
    </subcellularLocation>
</comment>
<feature type="compositionally biased region" description="Low complexity" evidence="10">
    <location>
        <begin position="492"/>
        <end position="501"/>
    </location>
</feature>
<dbReference type="GO" id="GO:0000785">
    <property type="term" value="C:chromatin"/>
    <property type="evidence" value="ECO:0007669"/>
    <property type="project" value="TreeGrafter"/>
</dbReference>
<feature type="compositionally biased region" description="Basic and acidic residues" evidence="10">
    <location>
        <begin position="293"/>
        <end position="311"/>
    </location>
</feature>
<feature type="compositionally biased region" description="Low complexity" evidence="10">
    <location>
        <begin position="559"/>
        <end position="581"/>
    </location>
</feature>
<evidence type="ECO:0000256" key="9">
    <source>
        <dbReference type="PROSITE-ProRule" id="PRU00267"/>
    </source>
</evidence>
<feature type="region of interest" description="Disordered" evidence="10">
    <location>
        <begin position="259"/>
        <end position="314"/>
    </location>
</feature>
<accession>Q2MD60</accession>
<dbReference type="SUPFAM" id="SSF47095">
    <property type="entry name" value="HMG-box"/>
    <property type="match status" value="1"/>
</dbReference>
<evidence type="ECO:0000256" key="8">
    <source>
        <dbReference type="ARBA" id="ARBA00023242"/>
    </source>
</evidence>
<name>Q2MD60_PARLI</name>
<dbReference type="InterPro" id="IPR013558">
    <property type="entry name" value="CTNNB1-bd_N"/>
</dbReference>
<dbReference type="CDD" id="cd21996">
    <property type="entry name" value="HMG-box_TCF7-like"/>
    <property type="match status" value="1"/>
</dbReference>
<organism evidence="12">
    <name type="scientific">Paracentrotus lividus</name>
    <name type="common">Common sea urchin</name>
    <dbReference type="NCBI Taxonomy" id="7656"/>
    <lineage>
        <taxon>Eukaryota</taxon>
        <taxon>Metazoa</taxon>
        <taxon>Echinodermata</taxon>
        <taxon>Eleutherozoa</taxon>
        <taxon>Echinozoa</taxon>
        <taxon>Echinoidea</taxon>
        <taxon>Euechinoidea</taxon>
        <taxon>Echinacea</taxon>
        <taxon>Camarodonta</taxon>
        <taxon>Echinidea</taxon>
        <taxon>Echinidae</taxon>
        <taxon>Paracentrotus</taxon>
    </lineage>
</organism>
<comment type="similarity">
    <text evidence="2">Belongs to the TCF/LEF family.</text>
</comment>
<dbReference type="InterPro" id="IPR009071">
    <property type="entry name" value="HMG_box_dom"/>
</dbReference>
<dbReference type="InterPro" id="IPR036910">
    <property type="entry name" value="HMG_box_dom_sf"/>
</dbReference>
<evidence type="ECO:0000256" key="5">
    <source>
        <dbReference type="ARBA" id="ARBA00023125"/>
    </source>
</evidence>
<evidence type="ECO:0000256" key="4">
    <source>
        <dbReference type="ARBA" id="ARBA00023015"/>
    </source>
</evidence>
<keyword evidence="4" id="KW-0805">Transcription regulation</keyword>
<feature type="compositionally biased region" description="Acidic residues" evidence="10">
    <location>
        <begin position="455"/>
        <end position="469"/>
    </location>
</feature>
<evidence type="ECO:0000256" key="7">
    <source>
        <dbReference type="ARBA" id="ARBA00023163"/>
    </source>
</evidence>
<feature type="compositionally biased region" description="Basic residues" evidence="10">
    <location>
        <begin position="392"/>
        <end position="402"/>
    </location>
</feature>
<feature type="domain" description="HMG box" evidence="11">
    <location>
        <begin position="316"/>
        <end position="384"/>
    </location>
</feature>
<dbReference type="InterPro" id="IPR027397">
    <property type="entry name" value="Catenin-bd_sf"/>
</dbReference>
<dbReference type="SMART" id="SM01366">
    <property type="entry name" value="c-clamp"/>
    <property type="match status" value="1"/>
</dbReference>
<gene>
    <name evidence="12" type="primary">tcf</name>
</gene>
<dbReference type="Gene3D" id="4.10.900.10">
    <property type="entry name" value="TCF3-CBD (Catenin binding domain)"/>
    <property type="match status" value="1"/>
</dbReference>
<reference evidence="12" key="1">
    <citation type="submission" date="2005-12" db="EMBL/GenBank/DDBJ databases">
        <title>Role of TCF during early development of the sea urchin embryo.</title>
        <authorList>
            <person name="Croce J."/>
            <person name="Duloquin L."/>
            <person name="Lhomond G."/>
            <person name="Gache C."/>
        </authorList>
    </citation>
    <scope>NUCLEOTIDE SEQUENCE</scope>
</reference>
<protein>
    <submittedName>
        <fullName evidence="12">Transcription factor</fullName>
    </submittedName>
</protein>
<feature type="compositionally biased region" description="Low complexity" evidence="10">
    <location>
        <begin position="58"/>
        <end position="67"/>
    </location>
</feature>
<proteinExistence type="evidence at transcript level"/>
<dbReference type="FunFam" id="1.10.30.10:FF:000001">
    <property type="entry name" value="transcription factor 7 isoform X2"/>
    <property type="match status" value="1"/>
</dbReference>
<evidence type="ECO:0000256" key="1">
    <source>
        <dbReference type="ARBA" id="ARBA00004123"/>
    </source>
</evidence>
<feature type="compositionally biased region" description="Low complexity" evidence="10">
    <location>
        <begin position="611"/>
        <end position="632"/>
    </location>
</feature>
<evidence type="ECO:0000256" key="2">
    <source>
        <dbReference type="ARBA" id="ARBA00006569"/>
    </source>
</evidence>
<evidence type="ECO:0000256" key="10">
    <source>
        <dbReference type="SAM" id="MobiDB-lite"/>
    </source>
</evidence>
<dbReference type="GO" id="GO:0000978">
    <property type="term" value="F:RNA polymerase II cis-regulatory region sequence-specific DNA binding"/>
    <property type="evidence" value="ECO:0007669"/>
    <property type="project" value="TreeGrafter"/>
</dbReference>
<dbReference type="EMBL" id="AM179826">
    <property type="protein sequence ID" value="CAJ47350.1"/>
    <property type="molecule type" value="mRNA"/>
</dbReference>
<feature type="region of interest" description="Disordered" evidence="10">
    <location>
        <begin position="445"/>
        <end position="632"/>
    </location>
</feature>
<keyword evidence="6" id="KW-0010">Activator</keyword>
<dbReference type="GO" id="GO:0060070">
    <property type="term" value="P:canonical Wnt signaling pathway"/>
    <property type="evidence" value="ECO:0007669"/>
    <property type="project" value="TreeGrafter"/>
</dbReference>
<sequence length="766" mass="82836">MPQQHSRGGEDDGPPDETKTYHTEGEQEEKASENVVGPRDSFDHLNDVKSSLIDEGESVSQKSSSSQRNKRLSSGYGDHSKEDRHKKLHSVSDGSKLDHGIARFTPYSSIAFIANAGYPNGSMVGGPGITPKCGVPNVFPAPLRLGEGQKMPVLHPAGAYPPSLAQLMMYQQEHYSPGTPPPHVRGLEVDSKTGILRRSHSEISPYHPLSPSSLGSHPLDVYNMPWPGQSFYPLTSSALRSPYPPSLAVSPASMARLGPSPISSGPVPMGSLPHSLMHPMGSSQQHDAQQQSNDRHQKEKEKKLAAQEAKNKQQHIKKPLNAFMLYMKEMRASVVKECTLKESAAINQILGRRWHALSREDQAKYYELARKERQLHMQLYPGWSARDNYAIHGKKKKKKRDKSHGENAGEPSTPKKCRARFGVDQQDFWCKPCRRKKKCIRYISSDENDHGKNDDDMDDDDMDMDDDQSDTSPGLPPPIDPDQPPPPPPPLSLSSMLPSSPIHRPHQDAIISPKQNGIHPVALNRSINHHMAGSSRSNGHSSSSQSNGEPPTSKGPTASSSSSSSSSAGMSHSSSSSSSHKVSSHRDSHSASNLSQSSVGKPLETSRPLFSPHLHTTSSSSGPSSSASISSSLSHSTLSIPSLSSQHISHHSQQSLAAQTSPTIVHLPHPSAAASYPSLSSATSPMVMFSPQASLLGHHPTPPGMHEAFRPHITNGFPPHGLLPMHHPQGMPPPPLISAATHSQGLRVPLSEMPQDLSVKSASVSA</sequence>
<feature type="compositionally biased region" description="Polar residues" evidence="10">
    <location>
        <begin position="281"/>
        <end position="292"/>
    </location>
</feature>
<feature type="region of interest" description="Disordered" evidence="10">
    <location>
        <begin position="1"/>
        <end position="94"/>
    </location>
</feature>
<dbReference type="AlphaFoldDB" id="Q2MD60"/>
<feature type="compositionally biased region" description="Low complexity" evidence="10">
    <location>
        <begin position="533"/>
        <end position="548"/>
    </location>
</feature>
<dbReference type="PANTHER" id="PTHR10373:SF38">
    <property type="entry name" value="PROTEIN PANGOLIN, ISOFORM J"/>
    <property type="match status" value="1"/>
</dbReference>